<evidence type="ECO:0000256" key="1">
    <source>
        <dbReference type="ARBA" id="ARBA00011073"/>
    </source>
</evidence>
<dbReference type="AlphaFoldDB" id="A0AAP0S338"/>
<evidence type="ECO:0000256" key="2">
    <source>
        <dbReference type="ARBA" id="ARBA00022729"/>
    </source>
</evidence>
<organism evidence="5 6">
    <name type="scientific">Liquidambar formosana</name>
    <name type="common">Formosan gum</name>
    <dbReference type="NCBI Taxonomy" id="63359"/>
    <lineage>
        <taxon>Eukaryota</taxon>
        <taxon>Viridiplantae</taxon>
        <taxon>Streptophyta</taxon>
        <taxon>Embryophyta</taxon>
        <taxon>Tracheophyta</taxon>
        <taxon>Spermatophyta</taxon>
        <taxon>Magnoliopsida</taxon>
        <taxon>eudicotyledons</taxon>
        <taxon>Gunneridae</taxon>
        <taxon>Pentapetalae</taxon>
        <taxon>Saxifragales</taxon>
        <taxon>Altingiaceae</taxon>
        <taxon>Liquidambar</taxon>
    </lineage>
</organism>
<proteinExistence type="inferred from homology"/>
<comment type="caution">
    <text evidence="5">The sequence shown here is derived from an EMBL/GenBank/DDBJ whole genome shotgun (WGS) entry which is preliminary data.</text>
</comment>
<keyword evidence="2 3" id="KW-0732">Signal</keyword>
<dbReference type="EMBL" id="JBBPBK010000002">
    <property type="protein sequence ID" value="KAK9289527.1"/>
    <property type="molecule type" value="Genomic_DNA"/>
</dbReference>
<evidence type="ECO:0000313" key="5">
    <source>
        <dbReference type="EMBL" id="KAK9289527.1"/>
    </source>
</evidence>
<dbReference type="Gene3D" id="2.60.40.2310">
    <property type="match status" value="1"/>
</dbReference>
<dbReference type="PANTHER" id="PTHR10795">
    <property type="entry name" value="PROPROTEIN CONVERTASE SUBTILISIN/KEXIN"/>
    <property type="match status" value="1"/>
</dbReference>
<accession>A0AAP0S338</accession>
<evidence type="ECO:0000256" key="3">
    <source>
        <dbReference type="SAM" id="SignalP"/>
    </source>
</evidence>
<protein>
    <recommendedName>
        <fullName evidence="4">Subtilisin-like protease fibronectin type-III domain-containing protein</fullName>
    </recommendedName>
</protein>
<comment type="similarity">
    <text evidence="1">Belongs to the peptidase S8 family.</text>
</comment>
<dbReference type="Pfam" id="PF17766">
    <property type="entry name" value="fn3_6"/>
    <property type="match status" value="1"/>
</dbReference>
<dbReference type="InterPro" id="IPR041469">
    <property type="entry name" value="Subtilisin-like_FN3"/>
</dbReference>
<sequence length="284" mass="30944">MKISGKVLVFVFNLHLVATLIHGANKNENERKGISINTFSPRKHMYSLTNGAHAANGTDTFGNISACDSGTLSEKKVKGKLVYCLGNSGQDYTIDELGGAGTIIGLDEETDVAFPFLIPGTFVSPKDGKKIDQYINSTNSYIRFLCKEGYNSTTIALLTGGKHRYSCSNFKPAQGTDGLNYPSMHIQHKNPNSSISAVFYRTVTHVGHGSKSVFKATVTSPKGLYVKVIPDTLSFHRLYQKKSFKVVLKGSSSLGGTRILSALLEWSNSRHSVKSPILVYRPST</sequence>
<keyword evidence="6" id="KW-1185">Reference proteome</keyword>
<dbReference type="Gene3D" id="3.50.30.30">
    <property type="match status" value="1"/>
</dbReference>
<dbReference type="InterPro" id="IPR045051">
    <property type="entry name" value="SBT"/>
</dbReference>
<dbReference type="Proteomes" id="UP001415857">
    <property type="component" value="Unassembled WGS sequence"/>
</dbReference>
<feature type="signal peptide" evidence="3">
    <location>
        <begin position="1"/>
        <end position="23"/>
    </location>
</feature>
<evidence type="ECO:0000313" key="6">
    <source>
        <dbReference type="Proteomes" id="UP001415857"/>
    </source>
</evidence>
<reference evidence="5 6" key="1">
    <citation type="journal article" date="2024" name="Plant J.">
        <title>Genome sequences and population genomics reveal climatic adaptation and genomic divergence between two closely related sweetgum species.</title>
        <authorList>
            <person name="Xu W.Q."/>
            <person name="Ren C.Q."/>
            <person name="Zhang X.Y."/>
            <person name="Comes H.P."/>
            <person name="Liu X.H."/>
            <person name="Li Y.G."/>
            <person name="Kettle C.J."/>
            <person name="Jalonen R."/>
            <person name="Gaisberger H."/>
            <person name="Ma Y.Z."/>
            <person name="Qiu Y.X."/>
        </authorList>
    </citation>
    <scope>NUCLEOTIDE SEQUENCE [LARGE SCALE GENOMIC DNA]</scope>
    <source>
        <strain evidence="5">Hangzhou</strain>
    </source>
</reference>
<feature type="chain" id="PRO_5042920632" description="Subtilisin-like protease fibronectin type-III domain-containing protein" evidence="3">
    <location>
        <begin position="24"/>
        <end position="284"/>
    </location>
</feature>
<gene>
    <name evidence="5" type="ORF">L1049_007682</name>
</gene>
<name>A0AAP0S338_LIQFO</name>
<dbReference type="CDD" id="cd02120">
    <property type="entry name" value="PA_subtilisin_like"/>
    <property type="match status" value="1"/>
</dbReference>
<evidence type="ECO:0000259" key="4">
    <source>
        <dbReference type="Pfam" id="PF17766"/>
    </source>
</evidence>
<feature type="domain" description="Subtilisin-like protease fibronectin type-III" evidence="4">
    <location>
        <begin position="179"/>
        <end position="279"/>
    </location>
</feature>